<dbReference type="CDD" id="cd17546">
    <property type="entry name" value="REC_hyHK_CKI1_RcsC-like"/>
    <property type="match status" value="2"/>
</dbReference>
<dbReference type="Pfam" id="PF13185">
    <property type="entry name" value="GAF_2"/>
    <property type="match status" value="7"/>
</dbReference>
<dbReference type="Pfam" id="PF02518">
    <property type="entry name" value="HATPase_c"/>
    <property type="match status" value="1"/>
</dbReference>
<comment type="catalytic activity">
    <reaction evidence="1">
        <text>ATP + protein L-histidine = ADP + protein N-phospho-L-histidine.</text>
        <dbReference type="EC" id="2.7.13.3"/>
    </reaction>
</comment>
<evidence type="ECO:0000256" key="4">
    <source>
        <dbReference type="ARBA" id="ARBA00022679"/>
    </source>
</evidence>
<proteinExistence type="predicted"/>
<dbReference type="SMART" id="SM00448">
    <property type="entry name" value="REC"/>
    <property type="match status" value="2"/>
</dbReference>
<evidence type="ECO:0000259" key="9">
    <source>
        <dbReference type="PROSITE" id="PS50110"/>
    </source>
</evidence>
<feature type="modified residue" description="4-aspartylphosphate" evidence="7">
    <location>
        <position position="3613"/>
    </location>
</feature>
<dbReference type="InterPro" id="IPR005467">
    <property type="entry name" value="His_kinase_dom"/>
</dbReference>
<dbReference type="Pfam" id="PF00512">
    <property type="entry name" value="HisKA"/>
    <property type="match status" value="1"/>
</dbReference>
<dbReference type="PROSITE" id="PS50110">
    <property type="entry name" value="RESPONSE_REGULATORY"/>
    <property type="match status" value="2"/>
</dbReference>
<dbReference type="CDD" id="cd00082">
    <property type="entry name" value="HisKA"/>
    <property type="match status" value="1"/>
</dbReference>
<evidence type="ECO:0000256" key="5">
    <source>
        <dbReference type="ARBA" id="ARBA00022777"/>
    </source>
</evidence>
<dbReference type="RefSeq" id="WP_340343042.1">
    <property type="nucleotide sequence ID" value="NZ_JBBKZT010000006.1"/>
</dbReference>
<dbReference type="SUPFAM" id="SSF52172">
    <property type="entry name" value="CheY-like"/>
    <property type="match status" value="2"/>
</dbReference>
<reference evidence="10 11" key="1">
    <citation type="submission" date="2024-03" db="EMBL/GenBank/DDBJ databases">
        <title>Novel species of the genus Variovorax.</title>
        <authorList>
            <person name="Liu Q."/>
            <person name="Xin Y.-H."/>
        </authorList>
    </citation>
    <scope>NUCLEOTIDE SEQUENCE [LARGE SCALE GENOMIC DNA]</scope>
    <source>
        <strain evidence="10 11">KACC 18900</strain>
    </source>
</reference>
<dbReference type="InterPro" id="IPR003661">
    <property type="entry name" value="HisK_dim/P_dom"/>
</dbReference>
<evidence type="ECO:0000256" key="6">
    <source>
        <dbReference type="ARBA" id="ARBA00023012"/>
    </source>
</evidence>
<dbReference type="Pfam" id="PF01590">
    <property type="entry name" value="GAF"/>
    <property type="match status" value="10"/>
</dbReference>
<evidence type="ECO:0000259" key="8">
    <source>
        <dbReference type="PROSITE" id="PS50109"/>
    </source>
</evidence>
<protein>
    <recommendedName>
        <fullName evidence="2">histidine kinase</fullName>
        <ecNumber evidence="2">2.7.13.3</ecNumber>
    </recommendedName>
</protein>
<keyword evidence="5" id="KW-0418">Kinase</keyword>
<feature type="domain" description="Response regulatory" evidence="9">
    <location>
        <begin position="3564"/>
        <end position="3681"/>
    </location>
</feature>
<evidence type="ECO:0000313" key="10">
    <source>
        <dbReference type="EMBL" id="MEJ8847910.1"/>
    </source>
</evidence>
<dbReference type="InterPro" id="IPR001789">
    <property type="entry name" value="Sig_transdc_resp-reg_receiver"/>
</dbReference>
<dbReference type="Pfam" id="PF00072">
    <property type="entry name" value="Response_reg"/>
    <property type="match status" value="2"/>
</dbReference>
<dbReference type="SUPFAM" id="SSF47384">
    <property type="entry name" value="Homodimeric domain of signal transducing histidine kinase"/>
    <property type="match status" value="1"/>
</dbReference>
<dbReference type="Gene3D" id="1.10.287.130">
    <property type="match status" value="1"/>
</dbReference>
<dbReference type="PROSITE" id="PS50109">
    <property type="entry name" value="HIS_KIN"/>
    <property type="match status" value="1"/>
</dbReference>
<dbReference type="InterPro" id="IPR003594">
    <property type="entry name" value="HATPase_dom"/>
</dbReference>
<dbReference type="InterPro" id="IPR004358">
    <property type="entry name" value="Sig_transdc_His_kin-like_C"/>
</dbReference>
<evidence type="ECO:0000256" key="3">
    <source>
        <dbReference type="ARBA" id="ARBA00022553"/>
    </source>
</evidence>
<dbReference type="Gene3D" id="3.40.50.2300">
    <property type="match status" value="2"/>
</dbReference>
<dbReference type="PRINTS" id="PR00344">
    <property type="entry name" value="BCTRLSENSOR"/>
</dbReference>
<keyword evidence="3 7" id="KW-0597">Phosphoprotein</keyword>
<accession>A0ABU8WM12</accession>
<evidence type="ECO:0000256" key="1">
    <source>
        <dbReference type="ARBA" id="ARBA00000085"/>
    </source>
</evidence>
<dbReference type="SUPFAM" id="SSF55874">
    <property type="entry name" value="ATPase domain of HSP90 chaperone/DNA topoisomerase II/histidine kinase"/>
    <property type="match status" value="1"/>
</dbReference>
<name>A0ABU8WM12_9BURK</name>
<dbReference type="SMART" id="SM00387">
    <property type="entry name" value="HATPase_c"/>
    <property type="match status" value="1"/>
</dbReference>
<feature type="domain" description="Response regulatory" evidence="9">
    <location>
        <begin position="3419"/>
        <end position="3533"/>
    </location>
</feature>
<dbReference type="InterPro" id="IPR029016">
    <property type="entry name" value="GAF-like_dom_sf"/>
</dbReference>
<dbReference type="SUPFAM" id="SSF55781">
    <property type="entry name" value="GAF domain-like"/>
    <property type="match status" value="18"/>
</dbReference>
<dbReference type="Proteomes" id="UP001385892">
    <property type="component" value="Unassembled WGS sequence"/>
</dbReference>
<evidence type="ECO:0000256" key="7">
    <source>
        <dbReference type="PROSITE-ProRule" id="PRU00169"/>
    </source>
</evidence>
<keyword evidence="6" id="KW-0902">Two-component regulatory system</keyword>
<dbReference type="EC" id="2.7.13.3" evidence="2"/>
<dbReference type="InterPro" id="IPR003018">
    <property type="entry name" value="GAF"/>
</dbReference>
<comment type="caution">
    <text evidence="10">The sequence shown here is derived from an EMBL/GenBank/DDBJ whole genome shotgun (WGS) entry which is preliminary data.</text>
</comment>
<dbReference type="Gene3D" id="3.30.450.40">
    <property type="match status" value="18"/>
</dbReference>
<feature type="domain" description="Histidine kinase" evidence="8">
    <location>
        <begin position="3175"/>
        <end position="3397"/>
    </location>
</feature>
<gene>
    <name evidence="10" type="ORF">WKW82_14715</name>
</gene>
<dbReference type="PANTHER" id="PTHR45339:SF1">
    <property type="entry name" value="HYBRID SIGNAL TRANSDUCTION HISTIDINE KINASE J"/>
    <property type="match status" value="1"/>
</dbReference>
<dbReference type="Gene3D" id="3.30.565.10">
    <property type="entry name" value="Histidine kinase-like ATPase, C-terminal domain"/>
    <property type="match status" value="1"/>
</dbReference>
<feature type="modified residue" description="4-aspartylphosphate" evidence="7">
    <location>
        <position position="3469"/>
    </location>
</feature>
<evidence type="ECO:0000256" key="2">
    <source>
        <dbReference type="ARBA" id="ARBA00012438"/>
    </source>
</evidence>
<keyword evidence="11" id="KW-1185">Reference proteome</keyword>
<dbReference type="Pfam" id="PF13492">
    <property type="entry name" value="GAF_3"/>
    <property type="match status" value="1"/>
</dbReference>
<dbReference type="InterPro" id="IPR036097">
    <property type="entry name" value="HisK_dim/P_sf"/>
</dbReference>
<evidence type="ECO:0000313" key="11">
    <source>
        <dbReference type="Proteomes" id="UP001385892"/>
    </source>
</evidence>
<sequence length="3683" mass="402418">MPKTRSGPPSMDARLVESGLRLGACSDEGEWRDALVDEAMALLGAQRVLLVLDCKDSLHIAGAKLPGDEEASGLLTAIEPWLAATRRTRKPSLRHGPEGAEPIDQRSCLIAPLVNKDQLLGHLYADIEGTLGRFDTTHRNALDLLARQAATVLANIRRQETQARNLAQSADQLAQHAGELALIHSIQQGVAARMPFQDIINLVGDKLREVLHTGDISIIWRHEKTGLVQGLYRYEHNQPLPLLPPRVMKPGDPVERIFLAGEVGVANTREEQSRIGMGPSPGTDWAHSVVGVPIIGTERVIGAIGLQNHEREYAFGPNEIRLLQTVAASMSGALENARLFDETQRLLKETEARNAELAIIAAVQDTLAGELNLQGVYDAVGDKLSQVFPQADVGIRIYDAATNLLHYPFIGRRGERFRMESMAPAGFGAQVLRTKRTLLVDENLEAEALKVGSVRLSYHPSYPKSQVLVPLVVSDKAVGMISLADMQREHAFSTSDIRLLETLAGSMSAALDNARLFAETQRALAHQTAASEVLQVIGQSVADTGPVFDKILECCDRLFDASSFGLYMVDAQGLLNLTRWRMSSKGRAMVGDERADQLAAQLRAIYPRPLADTSAELAFQRNDLVEIADVLHGPDVPPSLRRNAEIAGLNYANLAAPLMWEGRGLGMLSLQRTEVGPFQPHDRALLKTFADQAVIAIHNARLFGETQESLAHQTAAAEVLQVIGKSVADTGPVFDKILELCDRLFDASGFGLMMLDANGQLELTRWVVTAAGHAEFAQERIDAIEPMMKASYPMSLVGTAAEASFRTGALVEYTDVLADPNAPPALRRYAEFIGKSFANLAAPLMWEGKGVGLLSMQRGEVGPFKPSERALLKTFADQAVIAIQNARLFHETQETLAHQTAAAEVLQVIGKSVHDTGPVFDKIMECSDRLFDVSSFALTMVDAQGQLALKRWHMTAAGRAVIGEERAAQLALAMQASYPMPLADSSAEHAFRTGDVVEFPDVLAALDAPPMLRLSAQRLGQNFANLAAPLMWEGRGIGLLSMQRSEIGPFTPGERALLKTFADQAVIAIQNARLFDETQEALQRQTGTAEILRVIASSPTDVQPVFDVIVERAVQLCNARMGRVYRYDGTTIHMVAVGGVSPVKLRKLNRIFPRDAGDDTIAGVVIRTRKPYFVKDIQQPNDVPTLSLQMIAALGTRSQVTVPMLRGDEPIGAITVGWAEPDAWDQQQVTLLQTFADQAVIAIENVRLFNETTQALHKVEERTAELTESLESQTAVSDVLRVISESRTDVMPVFEAILDCTMWLFDGPSSSIFAYDGRLVRLAATRNWTPEALEAARTMWPAPPDLHQMNGRVILERRALSNDDAWADPDYDRTLASTGHRRRMIAAPMLKDGEPVGVIVTAWPEPGKTPQRQIDLLQLFADQAVIAIENVRLINETREALERQTATAEVLKVISGSPTDVQPVLDTVAERAGLLCRAEGSRVWLVFDGKLRAMTSYGPEYADGAGMELPLRSSSIAGRAFAQRRTVHVEDVVPLIDVEYPDVRELQARNGFRTVLAVPMLRDGHAVGVISLLRNEVHPFSPAEIGLVQTFADQAVIAIENVRLFNETREALERQTATSDVLQVISSSVADAAPVFDKILESCARLFRSSELSVLTIDEERQLLCIAAYRGESAPAAARIFPLQLRDEPVHQSIRENRVLRYDDVMDGADTPKGVRNVCAMLGIGNYSQVFAPMQWEGRGIGTLCVIRRPPAPFTEQEAQLLKTFADQAVIAIQNARMVNATRESLERQTATAEILKVIASSPADVRPVFDAIVHSARQLVGGLSATLLRRIGDSVHLSAYTATTEEGDQALKAYFPVPVDSDYIYGPLLTGQPLLMQDIESNTEVSDTLRALAQQRGWRGQANVPLVHEDVSIGMISVTRVAPGPFTGHQVELLKTFADQAVIAIQNVQMFNETQEALERQTATARVLRVLGGSMTDTQPVFDAIVTNCGKLLHDSRVVLWLVEADGLHARASNGGLPSLVLPVDSTSPIGTCVAEKRVIHLPDLLAALAHHPMLQQLGLGSGFRSGLYAPLLHEGRAIGGLAVLQKELDGFDDKDIGLLESFVGPAVIAIENVRLFRETQDALEQQTATSEVLEVISGSVADTAPVFDKILASCEKLLSSNEQGILLLGADGFVELAAHHGPALPTLQKIFATKIPSTDFERGIRAGKTLHFVNALDPEAHWSVRKIAQTLNIGAYSQLVAPMAWKGQPIGYLNVIRKPATGFSAKEISLLETFADQAVIAIQNARLFRETNEALEQQTAIADILRVISSSPTRTQPVFDAIVQACQRLFDGRGVAFAVPRDDMIEVVAFADDGTRGEREGGFLKPWPLDRQSAAGACILDARLINVGDTREGAKEFPRMKDLSLALGYQSGLFVPLMKEGRAIGSIGILRATTGKFSEQETKLASTFADQAVIAIENTRLFNETREALERQTATSEVLQVISRSVNDTTPVFERILESCARLLSIEDAAIYLVSDDDMLHPGARMGTLYERAFRGLPQPLSNTLTGRAIARRQILHYPDLLGSEEVPEPVKAATRSVGNGSIAFAPMIWNDRGIGSLSVVRVPPRPFNDKELALLRSFADQAVIAIQNARLFNETQEALERQTATAQVLQVISGSMADAKPVFRKILESCRDLLASDELATMLIGDDGQLHLACAIGPYGESRDPEETRAFEGSGTQLAIDDRCVLHYPEVQTDPGVPEPLRAMTLQAGIRSLLLAPMLWEDHGLGSILVCRTSPKPYTAVEMSLLRTFADQSVIAIQNARLFNETTEALEQQTATADVLQVISGSMENAQPVFDKILESCQRLFSGSQLGISLNGSDGQVYLGAHRGAAREVLEKFYPRPIDRSPIGLVMGGTEVLHIPDALAEPDLPWFMRAVAEQVGNYAIMVAPLIWESRNIGSIHVTRDPSEPFAEKEIKLLKTFADQAVIAIQNARLFNETKEALERQTATSDVLRVISSSVSDTGPVFKEILHSCQRLFTNGQVGIALIGEDGLMHFDAEIAHIDQVSDAMIRAQFPRPVRDSIHGYAIHKRKVLHYPDVRNDPDVPKGLRATAELVGSYSILVAPMLWEDTGVGALQVVRRPPTPFSDKDISLLETFADQAVIAIQNARLFKEAQEARAAAEAANEAKSAFLATMSHEIRTPMNAVIGMSGLLLDTPLNVEQQDYVSTIRDSGDALLTIINDILDYSKIEAGRMDIEAHPFDLRDCVESALDLVSTRATEKHLDLAYVFEGDVPLGISGDLTRLRQILLNLLSNAVKFTETGEVVLTVTSTARPANRAGITFAVRDTGIGLSPQGMSRLFQSFSQADSSTTRKYGGTGLGLAISKRLAELMNGTMWVESDGPGTGSTFYFTIEAPVAEMPPSKRRIFTGVQAELQGKRVLVVDDNATNRRVLSLQSDKWGMQARDTASPLEALRWLEQGEHFDLAILDMHMPEMDGTDLARRIRPRQPKLPLVLFSSLGRREVGAEGDVLFNAYLSKPIHQSQLFDTLVGLLAHHDVPAPKAAPSVSAKPQIDPTMATRHPLRILLAEDNAVNQKLAMRLLQQMGYRADLASNGIEAVESVQRQDYDVVLMDVQMPELDGLDATRQICALMQPGERPRIVAMTANAMQGDQEMCLAAGMDDYLTKPIRVDRLVEALNNVPRR</sequence>
<organism evidence="10 11">
    <name type="scientific">Variovorax rhizosphaerae</name>
    <dbReference type="NCBI Taxonomy" id="1836200"/>
    <lineage>
        <taxon>Bacteria</taxon>
        <taxon>Pseudomonadati</taxon>
        <taxon>Pseudomonadota</taxon>
        <taxon>Betaproteobacteria</taxon>
        <taxon>Burkholderiales</taxon>
        <taxon>Comamonadaceae</taxon>
        <taxon>Variovorax</taxon>
    </lineage>
</organism>
<dbReference type="SMART" id="SM00065">
    <property type="entry name" value="GAF"/>
    <property type="match status" value="18"/>
</dbReference>
<dbReference type="CDD" id="cd16922">
    <property type="entry name" value="HATPase_EvgS-ArcB-TorS-like"/>
    <property type="match status" value="1"/>
</dbReference>
<dbReference type="InterPro" id="IPR036890">
    <property type="entry name" value="HATPase_C_sf"/>
</dbReference>
<keyword evidence="4" id="KW-0808">Transferase</keyword>
<dbReference type="InterPro" id="IPR011006">
    <property type="entry name" value="CheY-like_superfamily"/>
</dbReference>
<dbReference type="SMART" id="SM00388">
    <property type="entry name" value="HisKA"/>
    <property type="match status" value="1"/>
</dbReference>
<dbReference type="EMBL" id="JBBKZT010000006">
    <property type="protein sequence ID" value="MEJ8847910.1"/>
    <property type="molecule type" value="Genomic_DNA"/>
</dbReference>
<dbReference type="PANTHER" id="PTHR45339">
    <property type="entry name" value="HYBRID SIGNAL TRANSDUCTION HISTIDINE KINASE J"/>
    <property type="match status" value="1"/>
</dbReference>